<name>W2RJA7_CYPE1</name>
<evidence type="ECO:0000313" key="2">
    <source>
        <dbReference type="Proteomes" id="UP000030752"/>
    </source>
</evidence>
<dbReference type="InParanoid" id="W2RJA7"/>
<dbReference type="EMBL" id="KB822725">
    <property type="protein sequence ID" value="ETN36556.1"/>
    <property type="molecule type" value="Genomic_DNA"/>
</dbReference>
<dbReference type="HOGENOM" id="CLU_037224_0_0_1"/>
<keyword evidence="2" id="KW-1185">Reference proteome</keyword>
<protein>
    <recommendedName>
        <fullName evidence="3">Enoyl reductase (ER) domain-containing protein</fullName>
    </recommendedName>
</protein>
<evidence type="ECO:0008006" key="3">
    <source>
        <dbReference type="Google" id="ProtNLM"/>
    </source>
</evidence>
<dbReference type="Pfam" id="PF11017">
    <property type="entry name" value="DUF2855"/>
    <property type="match status" value="1"/>
</dbReference>
<dbReference type="OrthoDB" id="192702at2759"/>
<dbReference type="Proteomes" id="UP000030752">
    <property type="component" value="Unassembled WGS sequence"/>
</dbReference>
<dbReference type="RefSeq" id="XP_008721374.1">
    <property type="nucleotide sequence ID" value="XM_008723152.1"/>
</dbReference>
<dbReference type="AlphaFoldDB" id="W2RJA7"/>
<proteinExistence type="predicted"/>
<reference evidence="1 2" key="1">
    <citation type="submission" date="2013-03" db="EMBL/GenBank/DDBJ databases">
        <title>The Genome Sequence of Phialophora europaea CBS 101466.</title>
        <authorList>
            <consortium name="The Broad Institute Genomics Platform"/>
            <person name="Cuomo C."/>
            <person name="de Hoog S."/>
            <person name="Gorbushina A."/>
            <person name="Walker B."/>
            <person name="Young S.K."/>
            <person name="Zeng Q."/>
            <person name="Gargeya S."/>
            <person name="Fitzgerald M."/>
            <person name="Haas B."/>
            <person name="Abouelleil A."/>
            <person name="Allen A.W."/>
            <person name="Alvarado L."/>
            <person name="Arachchi H.M."/>
            <person name="Berlin A.M."/>
            <person name="Chapman S.B."/>
            <person name="Gainer-Dewar J."/>
            <person name="Goldberg J."/>
            <person name="Griggs A."/>
            <person name="Gujja S."/>
            <person name="Hansen M."/>
            <person name="Howarth C."/>
            <person name="Imamovic A."/>
            <person name="Ireland A."/>
            <person name="Larimer J."/>
            <person name="McCowan C."/>
            <person name="Murphy C."/>
            <person name="Pearson M."/>
            <person name="Poon T.W."/>
            <person name="Priest M."/>
            <person name="Roberts A."/>
            <person name="Saif S."/>
            <person name="Shea T."/>
            <person name="Sisk P."/>
            <person name="Sykes S."/>
            <person name="Wortman J."/>
            <person name="Nusbaum C."/>
            <person name="Birren B."/>
        </authorList>
    </citation>
    <scope>NUCLEOTIDE SEQUENCE [LARGE SCALE GENOMIC DNA]</scope>
    <source>
        <strain evidence="1 2">CBS 101466</strain>
    </source>
</reference>
<dbReference type="InterPro" id="IPR021276">
    <property type="entry name" value="DUF2855"/>
</dbReference>
<dbReference type="eggNOG" id="ENOG502QT8T">
    <property type="taxonomic scope" value="Eukaryota"/>
</dbReference>
<dbReference type="GeneID" id="19976173"/>
<dbReference type="VEuPathDB" id="FungiDB:HMPREF1541_08834"/>
<accession>W2RJA7</accession>
<gene>
    <name evidence="1" type="ORF">HMPREF1541_08834</name>
</gene>
<sequence length="434" mass="48044">MAASKPVARIVDRKHYDQQYLFEIDESKLPTLAPSSVRVQPIMLGLAAYNLSYCALGDMLHWYDAYTVPKQLPSPYNNANQYAVAPGWGYATVKESTIEELKAGTMLYGMLPTSTMLADLELAQSKDDPQRWIEVSERRNAMMELYKHYSVADQDFSSDVNEAFRQWRCGAFVIFQCGYVMNRYVFSAWPLEPVVSPFPGMTPWTAADADLTRSVVITLGSGSKTCRSFVHQVATNRADGRGPVAVVEVTASGRSGIEGIEVPFKHRVADYDEARSPEVSQWIMETGADNVKVLDFGGRGDFLEALTSHLGTTWPQAAVQVMTIGTAPKVYTEEDMKERMAKGAKTQAVRLNTSPIIEALMKEIGQRETHELLINGWRKVVESETVRNAGTTREGQVLGHELDVRKGVKGGLDVAWTQLCEGKTVSNTAVVISL</sequence>
<organism evidence="1 2">
    <name type="scientific">Cyphellophora europaea (strain CBS 101466)</name>
    <name type="common">Phialophora europaea</name>
    <dbReference type="NCBI Taxonomy" id="1220924"/>
    <lineage>
        <taxon>Eukaryota</taxon>
        <taxon>Fungi</taxon>
        <taxon>Dikarya</taxon>
        <taxon>Ascomycota</taxon>
        <taxon>Pezizomycotina</taxon>
        <taxon>Eurotiomycetes</taxon>
        <taxon>Chaetothyriomycetidae</taxon>
        <taxon>Chaetothyriales</taxon>
        <taxon>Cyphellophoraceae</taxon>
        <taxon>Cyphellophora</taxon>
    </lineage>
</organism>
<evidence type="ECO:0000313" key="1">
    <source>
        <dbReference type="EMBL" id="ETN36556.1"/>
    </source>
</evidence>